<gene>
    <name evidence="1" type="ordered locus">cce_1568</name>
</gene>
<keyword evidence="2" id="KW-1185">Reference proteome</keyword>
<reference evidence="1 2" key="1">
    <citation type="journal article" date="2008" name="Proc. Natl. Acad. Sci. U.S.A.">
        <title>The genome of Cyanothece 51142, a unicellular diazotrophic cyanobacterium important in the marine nitrogen cycle.</title>
        <authorList>
            <person name="Welsh E.A."/>
            <person name="Liberton M."/>
            <person name="Stoeckel J."/>
            <person name="Loh T."/>
            <person name="Elvitigala T."/>
            <person name="Wang C."/>
            <person name="Wollam A."/>
            <person name="Fulton R.S."/>
            <person name="Clifton S.W."/>
            <person name="Jacobs J.M."/>
            <person name="Aurora R."/>
            <person name="Ghosh B.K."/>
            <person name="Sherman L.A."/>
            <person name="Smith R.D."/>
            <person name="Wilson R.K."/>
            <person name="Pakrasi H.B."/>
        </authorList>
    </citation>
    <scope>NUCLEOTIDE SEQUENCE [LARGE SCALE GENOMIC DNA]</scope>
    <source>
        <strain evidence="2">ATCC 51142 / BH68</strain>
    </source>
</reference>
<organism evidence="1 2">
    <name type="scientific">Crocosphaera subtropica (strain ATCC 51142 / BH68)</name>
    <name type="common">Cyanothece sp. (strain ATCC 51142)</name>
    <dbReference type="NCBI Taxonomy" id="43989"/>
    <lineage>
        <taxon>Bacteria</taxon>
        <taxon>Bacillati</taxon>
        <taxon>Cyanobacteriota</taxon>
        <taxon>Cyanophyceae</taxon>
        <taxon>Oscillatoriophycideae</taxon>
        <taxon>Chroococcales</taxon>
        <taxon>Aphanothecaceae</taxon>
        <taxon>Crocosphaera</taxon>
        <taxon>Crocosphaera subtropica</taxon>
    </lineage>
</organism>
<dbReference type="KEGG" id="cyt:cce_1568"/>
<dbReference type="EMBL" id="CP000806">
    <property type="protein sequence ID" value="ACB50918.1"/>
    <property type="molecule type" value="Genomic_DNA"/>
</dbReference>
<proteinExistence type="predicted"/>
<dbReference type="SUPFAM" id="SSF56784">
    <property type="entry name" value="HAD-like"/>
    <property type="match status" value="1"/>
</dbReference>
<dbReference type="OrthoDB" id="9799365at2"/>
<dbReference type="HOGENOM" id="CLU_052514_0_0_3"/>
<dbReference type="AlphaFoldDB" id="B1WXT1"/>
<dbReference type="Gene3D" id="3.40.50.1000">
    <property type="entry name" value="HAD superfamily/HAD-like"/>
    <property type="match status" value="1"/>
</dbReference>
<evidence type="ECO:0000313" key="2">
    <source>
        <dbReference type="Proteomes" id="UP000001203"/>
    </source>
</evidence>
<evidence type="ECO:0000313" key="1">
    <source>
        <dbReference type="EMBL" id="ACB50918.1"/>
    </source>
</evidence>
<dbReference type="Pfam" id="PF12710">
    <property type="entry name" value="HAD"/>
    <property type="match status" value="1"/>
</dbReference>
<sequence>MKIDLKLTQIIIIVILFIFTFSNVAMAQTITGDPLPSWNEGTNKQTIINFVENVTDPENPNYVAPELRIATFDNDGTLWAEKPMYFQAAFSLSRIRELAPKFPEWKDKQPFKAVLENDQDYLANITVNELLEIAMVTHAGMSQKEFEQEAKEFLDTAKHPRFNQLYKQVIYQPMLELLTYLQNKQFKTYICSGGGLDFIRLFSEEAYDIAPENVIGSNIFKTYEIVSNHSQFIRQPQLIEPINDKAGKPVNIERFIGKKPMLAVGNSDGDIEMMQYTVIEHQPSLALLLHHDDEIREYRYTKGTEKALELAKEYNWKVISMKQDFKQVFSFTSE</sequence>
<dbReference type="CDD" id="cd01427">
    <property type="entry name" value="HAD_like"/>
    <property type="match status" value="1"/>
</dbReference>
<dbReference type="InterPro" id="IPR023214">
    <property type="entry name" value="HAD_sf"/>
</dbReference>
<accession>B1WXT1</accession>
<dbReference type="InterPro" id="IPR036412">
    <property type="entry name" value="HAD-like_sf"/>
</dbReference>
<dbReference type="eggNOG" id="COG0560">
    <property type="taxonomic scope" value="Bacteria"/>
</dbReference>
<name>B1WXT1_CROS5</name>
<dbReference type="Proteomes" id="UP000001203">
    <property type="component" value="Chromosome circular"/>
</dbReference>
<dbReference type="STRING" id="43989.cce_1568"/>
<protein>
    <submittedName>
        <fullName evidence="1">Nonspecific acid phosphatase</fullName>
    </submittedName>
</protein>